<dbReference type="InterPro" id="IPR052155">
    <property type="entry name" value="Biofilm_reg_signaling"/>
</dbReference>
<evidence type="ECO:0000313" key="3">
    <source>
        <dbReference type="Proteomes" id="UP000572377"/>
    </source>
</evidence>
<evidence type="ECO:0000313" key="2">
    <source>
        <dbReference type="EMBL" id="NNU79210.1"/>
    </source>
</evidence>
<dbReference type="Pfam" id="PF12860">
    <property type="entry name" value="PAS_7"/>
    <property type="match status" value="1"/>
</dbReference>
<feature type="domain" description="PAS" evidence="1">
    <location>
        <begin position="342"/>
        <end position="409"/>
    </location>
</feature>
<dbReference type="InterPro" id="IPR000014">
    <property type="entry name" value="PAS"/>
</dbReference>
<dbReference type="SMART" id="SM00091">
    <property type="entry name" value="PAS"/>
    <property type="match status" value="3"/>
</dbReference>
<proteinExistence type="predicted"/>
<organism evidence="2 3">
    <name type="scientific">Halovulum dunhuangense</name>
    <dbReference type="NCBI Taxonomy" id="1505036"/>
    <lineage>
        <taxon>Bacteria</taxon>
        <taxon>Pseudomonadati</taxon>
        <taxon>Pseudomonadota</taxon>
        <taxon>Alphaproteobacteria</taxon>
        <taxon>Rhodobacterales</taxon>
        <taxon>Paracoccaceae</taxon>
        <taxon>Halovulum</taxon>
    </lineage>
</organism>
<evidence type="ECO:0000259" key="1">
    <source>
        <dbReference type="SMART" id="SM00091"/>
    </source>
</evidence>
<dbReference type="Gene3D" id="3.30.450.20">
    <property type="entry name" value="PAS domain"/>
    <property type="match status" value="2"/>
</dbReference>
<sequence>MTSLVGLLWRRARPRDGAACVLTFRGETLRGVRGRPPEGIELSVGCHWTALATLFGPEVKPLLGALMERGEGFHAHVRMAAGDLLALEGQVSGLCALLSLRHATPGEGVLHARLEELASFATVRLRAERCPVAMIELDAGGNVRWSNAAAAPLLGAAFPGSDGQLLLRNPDGAALGWHAITSVPLPGGARLLYLENIQARVASEQALQGLLATLADTFAHLGEGLAIFDRERRLSLFNPALAEIFGLDAAGLAARPSLREFLAALRDRRMIPEPASFTEWRDKLIAATSSVTGTPHTEDWSLPSGHTLRLTVRPHPDGAAAFVFEDISRDVALERRYRREMEQGQTTLDRLSEAVAIFGPSGRLVLANPAFCDLTGHGGLADLAGSPIGAVLERAEAHLGPAPAWEECRSFALDPGRPDRWDSVLPTRTGGYLMRASALPDGSTLLCLSSVSAAESAASPVTARATLSRAS</sequence>
<name>A0A849L053_9RHOB</name>
<protein>
    <submittedName>
        <fullName evidence="2">PAS domain-containing protein</fullName>
    </submittedName>
</protein>
<dbReference type="EMBL" id="JABFBC010000001">
    <property type="protein sequence ID" value="NNU79210.1"/>
    <property type="molecule type" value="Genomic_DNA"/>
</dbReference>
<dbReference type="AlphaFoldDB" id="A0A849L053"/>
<feature type="domain" description="PAS" evidence="1">
    <location>
        <begin position="121"/>
        <end position="184"/>
    </location>
</feature>
<dbReference type="SUPFAM" id="SSF55785">
    <property type="entry name" value="PYP-like sensor domain (PAS domain)"/>
    <property type="match status" value="2"/>
</dbReference>
<keyword evidence="3" id="KW-1185">Reference proteome</keyword>
<dbReference type="PANTHER" id="PTHR44757">
    <property type="entry name" value="DIGUANYLATE CYCLASE DGCP"/>
    <property type="match status" value="1"/>
</dbReference>
<accession>A0A849L053</accession>
<dbReference type="Pfam" id="PF13188">
    <property type="entry name" value="PAS_8"/>
    <property type="match status" value="1"/>
</dbReference>
<feature type="domain" description="PAS" evidence="1">
    <location>
        <begin position="212"/>
        <end position="278"/>
    </location>
</feature>
<dbReference type="InterPro" id="IPR035965">
    <property type="entry name" value="PAS-like_dom_sf"/>
</dbReference>
<comment type="caution">
    <text evidence="2">The sequence shown here is derived from an EMBL/GenBank/DDBJ whole genome shotgun (WGS) entry which is preliminary data.</text>
</comment>
<dbReference type="PANTHER" id="PTHR44757:SF2">
    <property type="entry name" value="BIOFILM ARCHITECTURE MAINTENANCE PROTEIN MBAA"/>
    <property type="match status" value="1"/>
</dbReference>
<reference evidence="2 3" key="1">
    <citation type="submission" date="2020-05" db="EMBL/GenBank/DDBJ databases">
        <title>Gimesia benthica sp. nov., a novel planctomycete isolated from a deep-sea water sample of the Northwest Indian Ocean.</title>
        <authorList>
            <person name="Wang J."/>
            <person name="Ruan C."/>
            <person name="Song L."/>
            <person name="Zhu Y."/>
            <person name="Li A."/>
            <person name="Zheng X."/>
            <person name="Wang L."/>
            <person name="Lu Z."/>
            <person name="Huang Y."/>
            <person name="Du W."/>
            <person name="Zhou Y."/>
            <person name="Huang L."/>
            <person name="Dai X."/>
        </authorList>
    </citation>
    <scope>NUCLEOTIDE SEQUENCE [LARGE SCALE GENOMIC DNA]</scope>
    <source>
        <strain evidence="2 3">YYQ-30</strain>
    </source>
</reference>
<dbReference type="Proteomes" id="UP000572377">
    <property type="component" value="Unassembled WGS sequence"/>
</dbReference>
<gene>
    <name evidence="2" type="ORF">HMH01_02050</name>
</gene>
<dbReference type="RefSeq" id="WP_171321987.1">
    <property type="nucleotide sequence ID" value="NZ_JABFBC010000001.1"/>
</dbReference>